<comment type="caution">
    <text evidence="1">The sequence shown here is derived from an EMBL/GenBank/DDBJ whole genome shotgun (WGS) entry which is preliminary data.</text>
</comment>
<evidence type="ECO:0000313" key="2">
    <source>
        <dbReference type="Proteomes" id="UP000257109"/>
    </source>
</evidence>
<sequence>SPFVVGSSEILNHSPEVMDTSVIAYLDFPMNNLRRVAFACLGVQILKLVSQLLQSSACLKKLFSFCRVSVSEIKLALKYFSLF</sequence>
<evidence type="ECO:0000313" key="1">
    <source>
        <dbReference type="EMBL" id="RDX89729.1"/>
    </source>
</evidence>
<feature type="non-terminal residue" evidence="1">
    <location>
        <position position="1"/>
    </location>
</feature>
<accession>A0A371GGM5</accession>
<name>A0A371GGM5_MUCPR</name>
<protein>
    <submittedName>
        <fullName evidence="1">Uncharacterized protein</fullName>
    </submittedName>
</protein>
<proteinExistence type="predicted"/>
<keyword evidence="2" id="KW-1185">Reference proteome</keyword>
<organism evidence="1 2">
    <name type="scientific">Mucuna pruriens</name>
    <name type="common">Velvet bean</name>
    <name type="synonym">Dolichos pruriens</name>
    <dbReference type="NCBI Taxonomy" id="157652"/>
    <lineage>
        <taxon>Eukaryota</taxon>
        <taxon>Viridiplantae</taxon>
        <taxon>Streptophyta</taxon>
        <taxon>Embryophyta</taxon>
        <taxon>Tracheophyta</taxon>
        <taxon>Spermatophyta</taxon>
        <taxon>Magnoliopsida</taxon>
        <taxon>eudicotyledons</taxon>
        <taxon>Gunneridae</taxon>
        <taxon>Pentapetalae</taxon>
        <taxon>rosids</taxon>
        <taxon>fabids</taxon>
        <taxon>Fabales</taxon>
        <taxon>Fabaceae</taxon>
        <taxon>Papilionoideae</taxon>
        <taxon>50 kb inversion clade</taxon>
        <taxon>NPAAA clade</taxon>
        <taxon>indigoferoid/millettioid clade</taxon>
        <taxon>Phaseoleae</taxon>
        <taxon>Mucuna</taxon>
    </lineage>
</organism>
<dbReference type="AlphaFoldDB" id="A0A371GGM5"/>
<reference evidence="1" key="1">
    <citation type="submission" date="2018-05" db="EMBL/GenBank/DDBJ databases">
        <title>Draft genome of Mucuna pruriens seed.</title>
        <authorList>
            <person name="Nnadi N.E."/>
            <person name="Vos R."/>
            <person name="Hasami M.H."/>
            <person name="Devisetty U.K."/>
            <person name="Aguiy J.C."/>
        </authorList>
    </citation>
    <scope>NUCLEOTIDE SEQUENCE [LARGE SCALE GENOMIC DNA]</scope>
    <source>
        <strain evidence="1">JCA_2017</strain>
    </source>
</reference>
<dbReference type="EMBL" id="QJKJ01005593">
    <property type="protein sequence ID" value="RDX89729.1"/>
    <property type="molecule type" value="Genomic_DNA"/>
</dbReference>
<dbReference type="Proteomes" id="UP000257109">
    <property type="component" value="Unassembled WGS sequence"/>
</dbReference>
<gene>
    <name evidence="1" type="ORF">CR513_28516</name>
</gene>